<dbReference type="Gene3D" id="1.10.357.10">
    <property type="entry name" value="Tetracycline Repressor, domain 2"/>
    <property type="match status" value="1"/>
</dbReference>
<dbReference type="InterPro" id="IPR009057">
    <property type="entry name" value="Homeodomain-like_sf"/>
</dbReference>
<dbReference type="SUPFAM" id="SSF46689">
    <property type="entry name" value="Homeodomain-like"/>
    <property type="match status" value="1"/>
</dbReference>
<dbReference type="InterPro" id="IPR039536">
    <property type="entry name" value="TetR_C_Proteobacteria"/>
</dbReference>
<dbReference type="PANTHER" id="PTHR30055:SF224">
    <property type="entry name" value="TRANSCRIPTIONAL REGULATOR TETR FAMILY"/>
    <property type="match status" value="1"/>
</dbReference>
<dbReference type="PRINTS" id="PR00455">
    <property type="entry name" value="HTHTETR"/>
</dbReference>
<dbReference type="FunFam" id="1.10.10.60:FF:000141">
    <property type="entry name" value="TetR family transcriptional regulator"/>
    <property type="match status" value="1"/>
</dbReference>
<keyword evidence="3" id="KW-0804">Transcription</keyword>
<organism evidence="6 7">
    <name type="scientific">Vibrio cidicii</name>
    <dbReference type="NCBI Taxonomy" id="1763883"/>
    <lineage>
        <taxon>Bacteria</taxon>
        <taxon>Pseudomonadati</taxon>
        <taxon>Pseudomonadota</taxon>
        <taxon>Gammaproteobacteria</taxon>
        <taxon>Vibrionales</taxon>
        <taxon>Vibrionaceae</taxon>
        <taxon>Vibrio</taxon>
    </lineage>
</organism>
<evidence type="ECO:0000259" key="5">
    <source>
        <dbReference type="PROSITE" id="PS50977"/>
    </source>
</evidence>
<dbReference type="PROSITE" id="PS50977">
    <property type="entry name" value="HTH_TETR_2"/>
    <property type="match status" value="1"/>
</dbReference>
<evidence type="ECO:0000256" key="4">
    <source>
        <dbReference type="PROSITE-ProRule" id="PRU00335"/>
    </source>
</evidence>
<keyword evidence="1" id="KW-0805">Transcription regulation</keyword>
<dbReference type="Pfam" id="PF14246">
    <property type="entry name" value="TetR_C_7"/>
    <property type="match status" value="1"/>
</dbReference>
<dbReference type="PROSITE" id="PS01081">
    <property type="entry name" value="HTH_TETR_1"/>
    <property type="match status" value="1"/>
</dbReference>
<evidence type="ECO:0000313" key="7">
    <source>
        <dbReference type="Proteomes" id="UP000075349"/>
    </source>
</evidence>
<sequence>MMDKKKTRSEEKRDAIMCAAKQAFLEFGVQNTSMDKLAALAGVSKRTVYNHFASKEALVMELLSVLWKSAISEDELVALNKLPLQQQLVMLLCQEINVIAQPGYLDMAKVALGHFLFKPEEWQAQTKGMSKQDTALYSWLEDQHKKGRLKLENVALARTQLHSLIKGSAFWPQLIGSAEPLTQEQGETLARQTAELFLSHYATAPSHHSTDPSYHATTQSNV</sequence>
<dbReference type="Proteomes" id="UP000075349">
    <property type="component" value="Unassembled WGS sequence"/>
</dbReference>
<keyword evidence="2 4" id="KW-0238">DNA-binding</keyword>
<reference evidence="7" key="1">
    <citation type="submission" date="2015-12" db="EMBL/GenBank/DDBJ databases">
        <authorList>
            <person name="Tarr C.L."/>
            <person name="Gladney L.M."/>
        </authorList>
    </citation>
    <scope>NUCLEOTIDE SEQUENCE [LARGE SCALE GENOMIC DNA]</scope>
    <source>
        <strain evidence="7">2756-81</strain>
    </source>
</reference>
<feature type="DNA-binding region" description="H-T-H motif" evidence="4">
    <location>
        <begin position="33"/>
        <end position="52"/>
    </location>
</feature>
<dbReference type="InterPro" id="IPR050109">
    <property type="entry name" value="HTH-type_TetR-like_transc_reg"/>
</dbReference>
<dbReference type="Pfam" id="PF00440">
    <property type="entry name" value="TetR_N"/>
    <property type="match status" value="1"/>
</dbReference>
<accession>A0A151JDN9</accession>
<name>A0A151JDN9_9VIBR</name>
<dbReference type="GO" id="GO:0000976">
    <property type="term" value="F:transcription cis-regulatory region binding"/>
    <property type="evidence" value="ECO:0007669"/>
    <property type="project" value="TreeGrafter"/>
</dbReference>
<feature type="domain" description="HTH tetR-type" evidence="5">
    <location>
        <begin position="10"/>
        <end position="70"/>
    </location>
</feature>
<dbReference type="PANTHER" id="PTHR30055">
    <property type="entry name" value="HTH-TYPE TRANSCRIPTIONAL REGULATOR RUTR"/>
    <property type="match status" value="1"/>
</dbReference>
<dbReference type="AlphaFoldDB" id="A0A151JDN9"/>
<evidence type="ECO:0000256" key="2">
    <source>
        <dbReference type="ARBA" id="ARBA00023125"/>
    </source>
</evidence>
<gene>
    <name evidence="6" type="ORF">AUQ44_18605</name>
</gene>
<comment type="caution">
    <text evidence="6">The sequence shown here is derived from an EMBL/GenBank/DDBJ whole genome shotgun (WGS) entry which is preliminary data.</text>
</comment>
<protein>
    <submittedName>
        <fullName evidence="6">TetR family transcriptional regulator</fullName>
    </submittedName>
</protein>
<evidence type="ECO:0000313" key="6">
    <source>
        <dbReference type="EMBL" id="KYN23870.1"/>
    </source>
</evidence>
<dbReference type="EMBL" id="LOMK01000002">
    <property type="protein sequence ID" value="KYN23870.1"/>
    <property type="molecule type" value="Genomic_DNA"/>
</dbReference>
<dbReference type="InterPro" id="IPR023772">
    <property type="entry name" value="DNA-bd_HTH_TetR-type_CS"/>
</dbReference>
<proteinExistence type="predicted"/>
<evidence type="ECO:0000256" key="1">
    <source>
        <dbReference type="ARBA" id="ARBA00023015"/>
    </source>
</evidence>
<dbReference type="InterPro" id="IPR001647">
    <property type="entry name" value="HTH_TetR"/>
</dbReference>
<dbReference type="Gene3D" id="1.10.10.60">
    <property type="entry name" value="Homeodomain-like"/>
    <property type="match status" value="1"/>
</dbReference>
<dbReference type="GO" id="GO:0003700">
    <property type="term" value="F:DNA-binding transcription factor activity"/>
    <property type="evidence" value="ECO:0007669"/>
    <property type="project" value="TreeGrafter"/>
</dbReference>
<evidence type="ECO:0000256" key="3">
    <source>
        <dbReference type="ARBA" id="ARBA00023163"/>
    </source>
</evidence>